<feature type="compositionally biased region" description="Polar residues" evidence="2">
    <location>
        <begin position="101"/>
        <end position="110"/>
    </location>
</feature>
<dbReference type="PANTHER" id="PTHR46910:SF38">
    <property type="entry name" value="ZN(2)-C6 FUNGAL-TYPE DOMAIN-CONTAINING PROTEIN"/>
    <property type="match status" value="1"/>
</dbReference>
<proteinExistence type="predicted"/>
<keyword evidence="1" id="KW-0539">Nucleus</keyword>
<feature type="compositionally biased region" description="Polar residues" evidence="2">
    <location>
        <begin position="753"/>
        <end position="768"/>
    </location>
</feature>
<feature type="compositionally biased region" description="Polar residues" evidence="2">
    <location>
        <begin position="777"/>
        <end position="793"/>
    </location>
</feature>
<feature type="region of interest" description="Disordered" evidence="2">
    <location>
        <begin position="753"/>
        <end position="793"/>
    </location>
</feature>
<sequence>MASPLPPPPSRPVLQCEQCSNRGAECTSNYIDSLAEAKAKKQRRDSSTRAINDSANAPPRKKIRKSDASIRLAGNPEGDAQTDTSAKRRRSSATVISTYAVGESSQSGSTGADIGGMDSVESPPTLAQVMPNQSSADQDVFPSHRTAGDRQHNLLQYLFATHPVTTMMYDYTDLSSIRCCREGNDDLFEEDKGRIWAEEPSEAHSALDDEAISDLADDLIETFFSIVHPRAAILLDVDEFRSRFSSPDTHPSGPLSHAFIAAILGWGVRFSEHPAILADREATSARDLSIAPGRKRSRLVSLVIIRAREVAEENKILRLPSLENAQTLYFLEGLLGRDLHDSIELIIALIGYQATYTSAVVRHLISLGYNTPRGLLSIQDQNERSEAVFVWWAVVMTEGYKTACHRMKPSLYDEDFEFEDLQEPATHPSFPVNGPDGPLQYASVSVSMLHWYNGCRQITSVFRSLSRALWIPKTAVDGISLTFLRDIIHRTSVWRDDHLSIIGAPAQWPESWNFQQAITACSIDCLYHVIWLITNRAMDDFGIKEEKSAMGGGMVEIESIKRRIKEEAEHAALRIAALIGILAENGYLKLDPLVIHHTIYEAGLYLASRGRSEHLICVAGLRQYSLAFPALWDQADELETVYAAATVCTHTQHLISTTKTASSSCLPLPVIPNVNPAHGHWLNGSRRSSSTSLAGPGPGFVTESQSGAPGYGNALGMVPSLNGTGTPNSMGYCTGTDTNNTPELAIPSLALPQQPSTTLPISDLSSQGPLPLPAAADSSSQYSAPFSRNSAQGLQLRQNGRAYYVDRGSRSTSIPAAAGTATSAASENGIGHEQVDGLSRGEGGPSDLPGVMFDWTASSLGGA</sequence>
<dbReference type="PANTHER" id="PTHR46910">
    <property type="entry name" value="TRANSCRIPTION FACTOR PDR1"/>
    <property type="match status" value="1"/>
</dbReference>
<dbReference type="AlphaFoldDB" id="A0A1B9H049"/>
<dbReference type="GO" id="GO:0003700">
    <property type="term" value="F:DNA-binding transcription factor activity"/>
    <property type="evidence" value="ECO:0007669"/>
    <property type="project" value="InterPro"/>
</dbReference>
<keyword evidence="4" id="KW-1185">Reference proteome</keyword>
<feature type="compositionally biased region" description="Basic and acidic residues" evidence="2">
    <location>
        <begin position="37"/>
        <end position="47"/>
    </location>
</feature>
<feature type="region of interest" description="Disordered" evidence="2">
    <location>
        <begin position="37"/>
        <end position="94"/>
    </location>
</feature>
<feature type="region of interest" description="Disordered" evidence="2">
    <location>
        <begin position="682"/>
        <end position="706"/>
    </location>
</feature>
<dbReference type="CDD" id="cd12148">
    <property type="entry name" value="fungal_TF_MHR"/>
    <property type="match status" value="1"/>
</dbReference>
<reference evidence="3 4" key="1">
    <citation type="submission" date="2013-07" db="EMBL/GenBank/DDBJ databases">
        <title>The Genome Sequence of Cryptococcus heveanensis BCC8398.</title>
        <authorList>
            <consortium name="The Broad Institute Genome Sequencing Platform"/>
            <person name="Cuomo C."/>
            <person name="Litvintseva A."/>
            <person name="Chen Y."/>
            <person name="Heitman J."/>
            <person name="Sun S."/>
            <person name="Springer D."/>
            <person name="Dromer F."/>
            <person name="Young S.K."/>
            <person name="Zeng Q."/>
            <person name="Gargeya S."/>
            <person name="Fitzgerald M."/>
            <person name="Abouelleil A."/>
            <person name="Alvarado L."/>
            <person name="Berlin A.M."/>
            <person name="Chapman S.B."/>
            <person name="Dewar J."/>
            <person name="Goldberg J."/>
            <person name="Griggs A."/>
            <person name="Gujja S."/>
            <person name="Hansen M."/>
            <person name="Howarth C."/>
            <person name="Imamovic A."/>
            <person name="Larimer J."/>
            <person name="McCowan C."/>
            <person name="Murphy C."/>
            <person name="Pearson M."/>
            <person name="Priest M."/>
            <person name="Roberts A."/>
            <person name="Saif S."/>
            <person name="Shea T."/>
            <person name="Sykes S."/>
            <person name="Wortman J."/>
            <person name="Nusbaum C."/>
            <person name="Birren B."/>
        </authorList>
    </citation>
    <scope>NUCLEOTIDE SEQUENCE [LARGE SCALE GENOMIC DNA]</scope>
    <source>
        <strain evidence="3 4">BCC8398</strain>
    </source>
</reference>
<evidence type="ECO:0000256" key="1">
    <source>
        <dbReference type="ARBA" id="ARBA00023242"/>
    </source>
</evidence>
<name>A0A1B9H049_9TREE</name>
<dbReference type="Proteomes" id="UP000092666">
    <property type="component" value="Unassembled WGS sequence"/>
</dbReference>
<dbReference type="EMBL" id="KI669495">
    <property type="protein sequence ID" value="OCF36639.1"/>
    <property type="molecule type" value="Genomic_DNA"/>
</dbReference>
<dbReference type="InterPro" id="IPR050987">
    <property type="entry name" value="AtrR-like"/>
</dbReference>
<organism evidence="3 4">
    <name type="scientific">Kwoniella heveanensis BCC8398</name>
    <dbReference type="NCBI Taxonomy" id="1296120"/>
    <lineage>
        <taxon>Eukaryota</taxon>
        <taxon>Fungi</taxon>
        <taxon>Dikarya</taxon>
        <taxon>Basidiomycota</taxon>
        <taxon>Agaricomycotina</taxon>
        <taxon>Tremellomycetes</taxon>
        <taxon>Tremellales</taxon>
        <taxon>Cryptococcaceae</taxon>
        <taxon>Kwoniella</taxon>
    </lineage>
</organism>
<evidence type="ECO:0008006" key="5">
    <source>
        <dbReference type="Google" id="ProtNLM"/>
    </source>
</evidence>
<reference evidence="4" key="2">
    <citation type="submission" date="2013-12" db="EMBL/GenBank/DDBJ databases">
        <title>Evolution of pathogenesis and genome organization in the Tremellales.</title>
        <authorList>
            <person name="Cuomo C."/>
            <person name="Litvintseva A."/>
            <person name="Heitman J."/>
            <person name="Chen Y."/>
            <person name="Sun S."/>
            <person name="Springer D."/>
            <person name="Dromer F."/>
            <person name="Young S."/>
            <person name="Zeng Q."/>
            <person name="Chapman S."/>
            <person name="Gujja S."/>
            <person name="Saif S."/>
            <person name="Birren B."/>
        </authorList>
    </citation>
    <scope>NUCLEOTIDE SEQUENCE [LARGE SCALE GENOMIC DNA]</scope>
    <source>
        <strain evidence="4">BCC8398</strain>
    </source>
</reference>
<feature type="region of interest" description="Disordered" evidence="2">
    <location>
        <begin position="814"/>
        <end position="863"/>
    </location>
</feature>
<feature type="compositionally biased region" description="Low complexity" evidence="2">
    <location>
        <begin position="814"/>
        <end position="826"/>
    </location>
</feature>
<accession>A0A1B9H049</accession>
<evidence type="ECO:0000256" key="2">
    <source>
        <dbReference type="SAM" id="MobiDB-lite"/>
    </source>
</evidence>
<dbReference type="OrthoDB" id="2534600at2759"/>
<evidence type="ECO:0000313" key="3">
    <source>
        <dbReference type="EMBL" id="OCF36639.1"/>
    </source>
</evidence>
<protein>
    <recommendedName>
        <fullName evidence="5">Transcription factor domain-containing protein</fullName>
    </recommendedName>
</protein>
<feature type="region of interest" description="Disordered" evidence="2">
    <location>
        <begin position="101"/>
        <end position="120"/>
    </location>
</feature>
<gene>
    <name evidence="3" type="ORF">I316_01891</name>
</gene>
<evidence type="ECO:0000313" key="4">
    <source>
        <dbReference type="Proteomes" id="UP000092666"/>
    </source>
</evidence>